<name>A0A4C1YY94_EUMVA</name>
<organism evidence="1 2">
    <name type="scientific">Eumeta variegata</name>
    <name type="common">Bagworm moth</name>
    <name type="synonym">Eumeta japonica</name>
    <dbReference type="NCBI Taxonomy" id="151549"/>
    <lineage>
        <taxon>Eukaryota</taxon>
        <taxon>Metazoa</taxon>
        <taxon>Ecdysozoa</taxon>
        <taxon>Arthropoda</taxon>
        <taxon>Hexapoda</taxon>
        <taxon>Insecta</taxon>
        <taxon>Pterygota</taxon>
        <taxon>Neoptera</taxon>
        <taxon>Endopterygota</taxon>
        <taxon>Lepidoptera</taxon>
        <taxon>Glossata</taxon>
        <taxon>Ditrysia</taxon>
        <taxon>Tineoidea</taxon>
        <taxon>Psychidae</taxon>
        <taxon>Oiketicinae</taxon>
        <taxon>Eumeta</taxon>
    </lineage>
</organism>
<proteinExistence type="predicted"/>
<gene>
    <name evidence="1" type="ORF">EVAR_54316_1</name>
</gene>
<keyword evidence="2" id="KW-1185">Reference proteome</keyword>
<evidence type="ECO:0000313" key="2">
    <source>
        <dbReference type="Proteomes" id="UP000299102"/>
    </source>
</evidence>
<protein>
    <submittedName>
        <fullName evidence="1">Uncharacterized protein</fullName>
    </submittedName>
</protein>
<dbReference type="Proteomes" id="UP000299102">
    <property type="component" value="Unassembled WGS sequence"/>
</dbReference>
<sequence>MRFPVCRCRSKTLDYQGGDRSAPGRRGSIQKDKIQYPPSTVTFVRKGERGTTPTRDLVLAPRPITTSVYSTFNLCRVPRLDCPPPNPPPSSLTPAAAGELWASKQSFGQYSVLISDLKNCLRVVMFLRFLLIKVLKHKVVATRVCNKRQQPAARRPASQNET</sequence>
<comment type="caution">
    <text evidence="1">The sequence shown here is derived from an EMBL/GenBank/DDBJ whole genome shotgun (WGS) entry which is preliminary data.</text>
</comment>
<accession>A0A4C1YY94</accession>
<dbReference type="EMBL" id="BGZK01001503">
    <property type="protein sequence ID" value="GBP81286.1"/>
    <property type="molecule type" value="Genomic_DNA"/>
</dbReference>
<dbReference type="AlphaFoldDB" id="A0A4C1YY94"/>
<reference evidence="1 2" key="1">
    <citation type="journal article" date="2019" name="Commun. Biol.">
        <title>The bagworm genome reveals a unique fibroin gene that provides high tensile strength.</title>
        <authorList>
            <person name="Kono N."/>
            <person name="Nakamura H."/>
            <person name="Ohtoshi R."/>
            <person name="Tomita M."/>
            <person name="Numata K."/>
            <person name="Arakawa K."/>
        </authorList>
    </citation>
    <scope>NUCLEOTIDE SEQUENCE [LARGE SCALE GENOMIC DNA]</scope>
</reference>
<evidence type="ECO:0000313" key="1">
    <source>
        <dbReference type="EMBL" id="GBP81286.1"/>
    </source>
</evidence>